<dbReference type="AlphaFoldDB" id="U4LS19"/>
<sequence length="119" mass="12548">MKLVLLLRGSPFYHQHPPASTPLHFITRSAVALQQLLLSNSTYTMPSGQNPTPAASTSGAQGAQAPGAGGASTPPTAVDPPSPSLTLEGLASLNTTAKNPFDRWYSQEHQEEATVYYKG</sequence>
<evidence type="ECO:0000313" key="3">
    <source>
        <dbReference type="Proteomes" id="UP000018144"/>
    </source>
</evidence>
<name>U4LS19_PYROM</name>
<dbReference type="EMBL" id="HF936618">
    <property type="protein sequence ID" value="CCX34750.1"/>
    <property type="molecule type" value="Genomic_DNA"/>
</dbReference>
<dbReference type="Proteomes" id="UP000018144">
    <property type="component" value="Unassembled WGS sequence"/>
</dbReference>
<feature type="compositionally biased region" description="Polar residues" evidence="1">
    <location>
        <begin position="42"/>
        <end position="51"/>
    </location>
</feature>
<proteinExistence type="predicted"/>
<evidence type="ECO:0000313" key="2">
    <source>
        <dbReference type="EMBL" id="CCX34750.1"/>
    </source>
</evidence>
<reference evidence="2 3" key="1">
    <citation type="journal article" date="2013" name="PLoS Genet.">
        <title>The genome and development-dependent transcriptomes of Pyronema confluens: a window into fungal evolution.</title>
        <authorList>
            <person name="Traeger S."/>
            <person name="Altegoer F."/>
            <person name="Freitag M."/>
            <person name="Gabaldon T."/>
            <person name="Kempken F."/>
            <person name="Kumar A."/>
            <person name="Marcet-Houben M."/>
            <person name="Poggeler S."/>
            <person name="Stajich J.E."/>
            <person name="Nowrousian M."/>
        </authorList>
    </citation>
    <scope>NUCLEOTIDE SEQUENCE [LARGE SCALE GENOMIC DNA]</scope>
    <source>
        <strain evidence="3">CBS 100304</strain>
        <tissue evidence="2">Vegetative mycelium</tissue>
    </source>
</reference>
<dbReference type="OrthoDB" id="10525253at2759"/>
<keyword evidence="3" id="KW-1185">Reference proteome</keyword>
<feature type="compositionally biased region" description="Low complexity" evidence="1">
    <location>
        <begin position="52"/>
        <end position="76"/>
    </location>
</feature>
<evidence type="ECO:0000256" key="1">
    <source>
        <dbReference type="SAM" id="MobiDB-lite"/>
    </source>
</evidence>
<organism evidence="2 3">
    <name type="scientific">Pyronema omphalodes (strain CBS 100304)</name>
    <name type="common">Pyronema confluens</name>
    <dbReference type="NCBI Taxonomy" id="1076935"/>
    <lineage>
        <taxon>Eukaryota</taxon>
        <taxon>Fungi</taxon>
        <taxon>Dikarya</taxon>
        <taxon>Ascomycota</taxon>
        <taxon>Pezizomycotina</taxon>
        <taxon>Pezizomycetes</taxon>
        <taxon>Pezizales</taxon>
        <taxon>Pyronemataceae</taxon>
        <taxon>Pyronema</taxon>
    </lineage>
</organism>
<feature type="region of interest" description="Disordered" evidence="1">
    <location>
        <begin position="42"/>
        <end position="119"/>
    </location>
</feature>
<protein>
    <submittedName>
        <fullName evidence="2">Uncharacterized protein</fullName>
    </submittedName>
</protein>
<accession>U4LS19</accession>
<gene>
    <name evidence="2" type="ORF">PCON_04259</name>
</gene>